<feature type="domain" description="DUF7918" evidence="2">
    <location>
        <begin position="9"/>
        <end position="236"/>
    </location>
</feature>
<evidence type="ECO:0000256" key="1">
    <source>
        <dbReference type="SAM" id="MobiDB-lite"/>
    </source>
</evidence>
<protein>
    <recommendedName>
        <fullName evidence="2">DUF7918 domain-containing protein</fullName>
    </recommendedName>
</protein>
<dbReference type="HOGENOM" id="CLU_070614_0_0_1"/>
<keyword evidence="4" id="KW-1185">Reference proteome</keyword>
<dbReference type="Proteomes" id="UP000014074">
    <property type="component" value="Unassembled WGS sequence"/>
</dbReference>
<evidence type="ECO:0000313" key="4">
    <source>
        <dbReference type="Proteomes" id="UP000014074"/>
    </source>
</evidence>
<dbReference type="OrthoDB" id="3364132at2759"/>
<reference evidence="4" key="1">
    <citation type="journal article" date="2013" name="Genome Announc.">
        <title>Draft genome sequence of the ascomycete Phaeoacremonium aleophilum strain UCR-PA7, a causal agent of the esca disease complex in grapevines.</title>
        <authorList>
            <person name="Blanco-Ulate B."/>
            <person name="Rolshausen P."/>
            <person name="Cantu D."/>
        </authorList>
    </citation>
    <scope>NUCLEOTIDE SEQUENCE [LARGE SCALE GENOMIC DNA]</scope>
    <source>
        <strain evidence="4">UCR-PA7</strain>
    </source>
</reference>
<feature type="region of interest" description="Disordered" evidence="1">
    <location>
        <begin position="262"/>
        <end position="311"/>
    </location>
</feature>
<evidence type="ECO:0000313" key="3">
    <source>
        <dbReference type="EMBL" id="EOO00073.1"/>
    </source>
</evidence>
<feature type="compositionally biased region" description="Basic and acidic residues" evidence="1">
    <location>
        <begin position="297"/>
        <end position="311"/>
    </location>
</feature>
<accession>R8BL29</accession>
<dbReference type="PANTHER" id="PTHR36223">
    <property type="entry name" value="BETA-LACTAMASE-TYPE TRANSPEPTIDASE FOLD DOMAIN CONTAINING PROTEIN"/>
    <property type="match status" value="1"/>
</dbReference>
<dbReference type="RefSeq" id="XP_007915234.1">
    <property type="nucleotide sequence ID" value="XM_007917043.1"/>
</dbReference>
<dbReference type="PANTHER" id="PTHR36223:SF1">
    <property type="entry name" value="TRANSCRIPTION ELONGATION FACTOR EAF N-TERMINAL DOMAIN-CONTAINING PROTEIN"/>
    <property type="match status" value="1"/>
</dbReference>
<dbReference type="InterPro" id="IPR057678">
    <property type="entry name" value="DUF7918"/>
</dbReference>
<dbReference type="AlphaFoldDB" id="R8BL29"/>
<proteinExistence type="predicted"/>
<evidence type="ECO:0000259" key="2">
    <source>
        <dbReference type="Pfam" id="PF25534"/>
    </source>
</evidence>
<dbReference type="KEGG" id="tmn:UCRPA7_4505"/>
<gene>
    <name evidence="3" type="ORF">UCRPA7_4505</name>
</gene>
<sequence>MAVIEDFKLEAGVKINGSTAPEYDDPDGGEGDGEFPIRCNKYIECIDGAEFSISAGLTGEYSWLNQGADHGLVFHLSADGKYVTNKICGRKAVLQNTWSTEFRGHVKHSEHGPSLLCKFKFAPLHKVDDTDKSRVKQDIKRAKHLGLIEVKISRIEVGETLPKLFAQDKQIAEFSIAEKALKGRAVSHGTSYSEAVPTEKSRTVDCVYIDNDPIAIFTFKYRSREALKEEMIIPRSPSPDLQLNGLAADEIARLAKERLAQIKDERSSKRRRSVKSEHDQSYDLTGDAGPSRPLKISKRDGGRDLIDLTDD</sequence>
<organism evidence="3 4">
    <name type="scientific">Phaeoacremonium minimum (strain UCR-PA7)</name>
    <name type="common">Esca disease fungus</name>
    <name type="synonym">Togninia minima</name>
    <dbReference type="NCBI Taxonomy" id="1286976"/>
    <lineage>
        <taxon>Eukaryota</taxon>
        <taxon>Fungi</taxon>
        <taxon>Dikarya</taxon>
        <taxon>Ascomycota</taxon>
        <taxon>Pezizomycotina</taxon>
        <taxon>Sordariomycetes</taxon>
        <taxon>Sordariomycetidae</taxon>
        <taxon>Togniniales</taxon>
        <taxon>Togniniaceae</taxon>
        <taxon>Phaeoacremonium</taxon>
    </lineage>
</organism>
<name>R8BL29_PHAM7</name>
<dbReference type="eggNOG" id="ENOG502SAV6">
    <property type="taxonomic scope" value="Eukaryota"/>
</dbReference>
<dbReference type="EMBL" id="KB933118">
    <property type="protein sequence ID" value="EOO00073.1"/>
    <property type="molecule type" value="Genomic_DNA"/>
</dbReference>
<dbReference type="GeneID" id="19324963"/>
<dbReference type="Pfam" id="PF25534">
    <property type="entry name" value="DUF7918"/>
    <property type="match status" value="1"/>
</dbReference>